<feature type="domain" description="Phospholipid/glycerol acyltransferase" evidence="5">
    <location>
        <begin position="35"/>
        <end position="147"/>
    </location>
</feature>
<keyword evidence="3 4" id="KW-0012">Acyltransferase</keyword>
<dbReference type="InterPro" id="IPR002123">
    <property type="entry name" value="Plipid/glycerol_acylTrfase"/>
</dbReference>
<dbReference type="Proteomes" id="UP000198584">
    <property type="component" value="Unassembled WGS sequence"/>
</dbReference>
<dbReference type="GO" id="GO:0006654">
    <property type="term" value="P:phosphatidic acid biosynthetic process"/>
    <property type="evidence" value="ECO:0007669"/>
    <property type="project" value="TreeGrafter"/>
</dbReference>
<dbReference type="Pfam" id="PF01553">
    <property type="entry name" value="Acyltransferase"/>
    <property type="match status" value="1"/>
</dbReference>
<keyword evidence="4" id="KW-0444">Lipid biosynthesis</keyword>
<dbReference type="EMBL" id="FNQR01000006">
    <property type="protein sequence ID" value="SEA60994.1"/>
    <property type="molecule type" value="Genomic_DNA"/>
</dbReference>
<evidence type="ECO:0000256" key="1">
    <source>
        <dbReference type="ARBA" id="ARBA00008655"/>
    </source>
</evidence>
<dbReference type="SMART" id="SM00563">
    <property type="entry name" value="PlsC"/>
    <property type="match status" value="1"/>
</dbReference>
<evidence type="ECO:0000259" key="5">
    <source>
        <dbReference type="SMART" id="SM00563"/>
    </source>
</evidence>
<comment type="domain">
    <text evidence="4">The HXXXXD motif is essential for acyltransferase activity and may constitute the binding site for the phosphate moiety of the glycerol-3-phosphate.</text>
</comment>
<evidence type="ECO:0000256" key="4">
    <source>
        <dbReference type="RuleBase" id="RU361267"/>
    </source>
</evidence>
<dbReference type="GO" id="GO:0016020">
    <property type="term" value="C:membrane"/>
    <property type="evidence" value="ECO:0007669"/>
    <property type="project" value="InterPro"/>
</dbReference>
<comment type="similarity">
    <text evidence="1 4">Belongs to the 1-acyl-sn-glycerol-3-phosphate acyltransferase family.</text>
</comment>
<reference evidence="7" key="1">
    <citation type="submission" date="2016-10" db="EMBL/GenBank/DDBJ databases">
        <authorList>
            <person name="Varghese N."/>
            <person name="Submissions S."/>
        </authorList>
    </citation>
    <scope>NUCLEOTIDE SEQUENCE [LARGE SCALE GENOMIC DNA]</scope>
    <source>
        <strain evidence="7">CCM7597</strain>
    </source>
</reference>
<dbReference type="EC" id="2.3.1.51" evidence="4"/>
<proteinExistence type="inferred from homology"/>
<comment type="catalytic activity">
    <reaction evidence="4">
        <text>a 1-acyl-sn-glycero-3-phosphate + an acyl-CoA = a 1,2-diacyl-sn-glycero-3-phosphate + CoA</text>
        <dbReference type="Rhea" id="RHEA:19709"/>
        <dbReference type="ChEBI" id="CHEBI:57287"/>
        <dbReference type="ChEBI" id="CHEBI:57970"/>
        <dbReference type="ChEBI" id="CHEBI:58342"/>
        <dbReference type="ChEBI" id="CHEBI:58608"/>
        <dbReference type="EC" id="2.3.1.51"/>
    </reaction>
</comment>
<gene>
    <name evidence="6" type="ORF">SAMN05421743_10694</name>
</gene>
<dbReference type="NCBIfam" id="TIGR00530">
    <property type="entry name" value="AGP_acyltrn"/>
    <property type="match status" value="1"/>
</dbReference>
<protein>
    <recommendedName>
        <fullName evidence="4">1-acyl-sn-glycerol-3-phosphate acyltransferase</fullName>
        <ecNumber evidence="4">2.3.1.51</ecNumber>
    </recommendedName>
</protein>
<name>A0A1H4CKX8_9BACI</name>
<dbReference type="InterPro" id="IPR004552">
    <property type="entry name" value="AGP_acyltrans"/>
</dbReference>
<dbReference type="GO" id="GO:0003841">
    <property type="term" value="F:1-acylglycerol-3-phosphate O-acyltransferase activity"/>
    <property type="evidence" value="ECO:0007669"/>
    <property type="project" value="UniProtKB-UniRule"/>
</dbReference>
<organism evidence="6 7">
    <name type="scientific">Thalassobacillus cyri</name>
    <dbReference type="NCBI Taxonomy" id="571932"/>
    <lineage>
        <taxon>Bacteria</taxon>
        <taxon>Bacillati</taxon>
        <taxon>Bacillota</taxon>
        <taxon>Bacilli</taxon>
        <taxon>Bacillales</taxon>
        <taxon>Bacillaceae</taxon>
        <taxon>Thalassobacillus</taxon>
    </lineage>
</organism>
<dbReference type="PANTHER" id="PTHR10434:SF11">
    <property type="entry name" value="1-ACYL-SN-GLYCEROL-3-PHOSPHATE ACYLTRANSFERASE"/>
    <property type="match status" value="1"/>
</dbReference>
<dbReference type="OrthoDB" id="9803035at2"/>
<evidence type="ECO:0000313" key="7">
    <source>
        <dbReference type="Proteomes" id="UP000198584"/>
    </source>
</evidence>
<dbReference type="SUPFAM" id="SSF69593">
    <property type="entry name" value="Glycerol-3-phosphate (1)-acyltransferase"/>
    <property type="match status" value="1"/>
</dbReference>
<dbReference type="RefSeq" id="WP_093044647.1">
    <property type="nucleotide sequence ID" value="NZ_FNQR01000006.1"/>
</dbReference>
<dbReference type="CDD" id="cd07989">
    <property type="entry name" value="LPLAT_AGPAT-like"/>
    <property type="match status" value="1"/>
</dbReference>
<dbReference type="STRING" id="571932.SAMN05421743_10694"/>
<evidence type="ECO:0000313" key="6">
    <source>
        <dbReference type="EMBL" id="SEA60994.1"/>
    </source>
</evidence>
<dbReference type="PANTHER" id="PTHR10434">
    <property type="entry name" value="1-ACYL-SN-GLYCEROL-3-PHOSPHATE ACYLTRANSFERASE"/>
    <property type="match status" value="1"/>
</dbReference>
<keyword evidence="4" id="KW-1208">Phospholipid metabolism</keyword>
<keyword evidence="4" id="KW-0443">Lipid metabolism</keyword>
<evidence type="ECO:0000256" key="3">
    <source>
        <dbReference type="ARBA" id="ARBA00023315"/>
    </source>
</evidence>
<dbReference type="AlphaFoldDB" id="A0A1H4CKX8"/>
<keyword evidence="4" id="KW-0594">Phospholipid biosynthesis</keyword>
<keyword evidence="7" id="KW-1185">Reference proteome</keyword>
<evidence type="ECO:0000256" key="2">
    <source>
        <dbReference type="ARBA" id="ARBA00022679"/>
    </source>
</evidence>
<sequence>MNLYKVGKFLFTVILYPLYRIKVIGKKNIPKEGPVIICSNHISNLDPPVVGITSGRNIHFMAKEELFKNKFFGKILRNVHAFPVKRGMKDRNALRGGLKILEENETLGLFPEGTRSKTGEVGQGLAGAGFFALRSEAWIIPCAIIGPYKPFKRLWVVYGEPIDMSSYRENKATARETTDMIMKEIEKLAKNPKMNG</sequence>
<keyword evidence="2 4" id="KW-0808">Transferase</keyword>
<accession>A0A1H4CKX8</accession>